<dbReference type="STRING" id="298654.FraEuI1c_5787"/>
<evidence type="ECO:0000313" key="3">
    <source>
        <dbReference type="EMBL" id="ADP83771.1"/>
    </source>
</evidence>
<organism evidence="3 4">
    <name type="scientific">Pseudofrankia inefficax (strain DSM 45817 / CECT 9037 / DDB 130130 / EuI1c)</name>
    <name type="common">Frankia inefficax</name>
    <dbReference type="NCBI Taxonomy" id="298654"/>
    <lineage>
        <taxon>Bacteria</taxon>
        <taxon>Bacillati</taxon>
        <taxon>Actinomycetota</taxon>
        <taxon>Actinomycetes</taxon>
        <taxon>Frankiales</taxon>
        <taxon>Frankiaceae</taxon>
        <taxon>Pseudofrankia</taxon>
    </lineage>
</organism>
<protein>
    <submittedName>
        <fullName evidence="3">NADPH-dependent FMN reductase</fullName>
    </submittedName>
</protein>
<dbReference type="HOGENOM" id="CLU_055322_1_1_11"/>
<keyword evidence="4" id="KW-1185">Reference proteome</keyword>
<feature type="region of interest" description="Disordered" evidence="1">
    <location>
        <begin position="1"/>
        <end position="30"/>
    </location>
</feature>
<evidence type="ECO:0000259" key="2">
    <source>
        <dbReference type="Pfam" id="PF03358"/>
    </source>
</evidence>
<sequence>MGPGLERRNPGVGPGQSGRRRPLIVGLGGSPRADAPTMRALGAAIKMVAQAGAETVILSLAELELPPYQPDSGERSAGARRLIGEIGRADGLLIAAPDYLGGTSSLVTNALDYLWDLRDAPRPCLEARPVGLLACDEGPGAGGALPALRARVHALGGWPTPLGISLSKHESAAIDPYGAIANPSVADRFETLTDQVMGFAYAWSHLI</sequence>
<dbReference type="InterPro" id="IPR005025">
    <property type="entry name" value="FMN_Rdtase-like_dom"/>
</dbReference>
<dbReference type="eggNOG" id="COG0431">
    <property type="taxonomic scope" value="Bacteria"/>
</dbReference>
<dbReference type="SUPFAM" id="SSF52218">
    <property type="entry name" value="Flavoproteins"/>
    <property type="match status" value="1"/>
</dbReference>
<dbReference type="Gene3D" id="3.40.50.360">
    <property type="match status" value="1"/>
</dbReference>
<dbReference type="InParanoid" id="E3IVW9"/>
<dbReference type="AlphaFoldDB" id="E3IVW9"/>
<feature type="domain" description="NADPH-dependent FMN reductase-like" evidence="2">
    <location>
        <begin position="24"/>
        <end position="161"/>
    </location>
</feature>
<gene>
    <name evidence="3" type="ordered locus">FraEuI1c_5787</name>
</gene>
<evidence type="ECO:0000313" key="4">
    <source>
        <dbReference type="Proteomes" id="UP000002484"/>
    </source>
</evidence>
<evidence type="ECO:0000256" key="1">
    <source>
        <dbReference type="SAM" id="MobiDB-lite"/>
    </source>
</evidence>
<name>E3IVW9_PSEI1</name>
<dbReference type="EMBL" id="CP002299">
    <property type="protein sequence ID" value="ADP83771.1"/>
    <property type="molecule type" value="Genomic_DNA"/>
</dbReference>
<dbReference type="InterPro" id="IPR029039">
    <property type="entry name" value="Flavoprotein-like_sf"/>
</dbReference>
<accession>E3IVW9</accession>
<reference evidence="3 4" key="1">
    <citation type="submission" date="2010-10" db="EMBL/GenBank/DDBJ databases">
        <title>Complete sequence of Frankia sp. EuI1c.</title>
        <authorList>
            <consortium name="US DOE Joint Genome Institute"/>
            <person name="Lucas S."/>
            <person name="Copeland A."/>
            <person name="Lapidus A."/>
            <person name="Cheng J.-F."/>
            <person name="Bruce D."/>
            <person name="Goodwin L."/>
            <person name="Pitluck S."/>
            <person name="Chertkov O."/>
            <person name="Detter J.C."/>
            <person name="Han C."/>
            <person name="Tapia R."/>
            <person name="Land M."/>
            <person name="Hauser L."/>
            <person name="Jeffries C."/>
            <person name="Kyrpides N."/>
            <person name="Ivanova N."/>
            <person name="Mikhailova N."/>
            <person name="Beauchemin N."/>
            <person name="Sen A."/>
            <person name="Sur S.A."/>
            <person name="Gtari M."/>
            <person name="Wall L."/>
            <person name="Tisa L."/>
            <person name="Woyke T."/>
        </authorList>
    </citation>
    <scope>NUCLEOTIDE SEQUENCE [LARGE SCALE GENOMIC DNA]</scope>
    <source>
        <strain evidence="4">DSM 45817 / CECT 9037 / EuI1c</strain>
    </source>
</reference>
<dbReference type="Proteomes" id="UP000002484">
    <property type="component" value="Chromosome"/>
</dbReference>
<dbReference type="KEGG" id="fri:FraEuI1c_5787"/>
<dbReference type="GO" id="GO:0016491">
    <property type="term" value="F:oxidoreductase activity"/>
    <property type="evidence" value="ECO:0007669"/>
    <property type="project" value="InterPro"/>
</dbReference>
<proteinExistence type="predicted"/>
<dbReference type="Pfam" id="PF03358">
    <property type="entry name" value="FMN_red"/>
    <property type="match status" value="1"/>
</dbReference>